<gene>
    <name evidence="3" type="ORF">WG66_12253</name>
</gene>
<dbReference type="InterPro" id="IPR049517">
    <property type="entry name" value="ACX-like_C"/>
</dbReference>
<accession>A0A0W0FFU6</accession>
<comment type="similarity">
    <text evidence="1">Belongs to the oxoprolinase family.</text>
</comment>
<dbReference type="InterPro" id="IPR043129">
    <property type="entry name" value="ATPase_NBD"/>
</dbReference>
<dbReference type="eggNOG" id="KOG1939">
    <property type="taxonomic scope" value="Eukaryota"/>
</dbReference>
<dbReference type="Gene3D" id="3.30.420.40">
    <property type="match status" value="1"/>
</dbReference>
<dbReference type="GO" id="GO:0005829">
    <property type="term" value="C:cytosol"/>
    <property type="evidence" value="ECO:0007669"/>
    <property type="project" value="TreeGrafter"/>
</dbReference>
<dbReference type="GO" id="GO:0006749">
    <property type="term" value="P:glutathione metabolic process"/>
    <property type="evidence" value="ECO:0007669"/>
    <property type="project" value="TreeGrafter"/>
</dbReference>
<dbReference type="EMBL" id="LATX01002012">
    <property type="protein sequence ID" value="KTB35155.1"/>
    <property type="molecule type" value="Genomic_DNA"/>
</dbReference>
<dbReference type="InterPro" id="IPR003692">
    <property type="entry name" value="Hydantoinase_B"/>
</dbReference>
<protein>
    <recommendedName>
        <fullName evidence="2">PI-PLC Y-box domain-containing protein</fullName>
    </recommendedName>
</protein>
<dbReference type="GO" id="GO:0017168">
    <property type="term" value="F:5-oxoprolinase (ATP-hydrolyzing) activity"/>
    <property type="evidence" value="ECO:0007669"/>
    <property type="project" value="TreeGrafter"/>
</dbReference>
<name>A0A0W0FFU6_MONRR</name>
<dbReference type="PROSITE" id="PS50008">
    <property type="entry name" value="PIPLC_Y_DOMAIN"/>
    <property type="match status" value="1"/>
</dbReference>
<comment type="caution">
    <text evidence="3">The sequence shown here is derived from an EMBL/GenBank/DDBJ whole genome shotgun (WGS) entry which is preliminary data.</text>
</comment>
<dbReference type="Pfam" id="PF05378">
    <property type="entry name" value="Hydant_A_N"/>
    <property type="match status" value="1"/>
</dbReference>
<evidence type="ECO:0000313" key="4">
    <source>
        <dbReference type="Proteomes" id="UP000054988"/>
    </source>
</evidence>
<dbReference type="InterPro" id="IPR001711">
    <property type="entry name" value="PLipase_C_Pinositol-sp_Y"/>
</dbReference>
<evidence type="ECO:0000256" key="1">
    <source>
        <dbReference type="ARBA" id="ARBA00010403"/>
    </source>
</evidence>
<proteinExistence type="inferred from homology"/>
<dbReference type="Proteomes" id="UP000054988">
    <property type="component" value="Unassembled WGS sequence"/>
</dbReference>
<dbReference type="GO" id="GO:0004435">
    <property type="term" value="F:phosphatidylinositol-4,5-bisphosphate phospholipase C activity"/>
    <property type="evidence" value="ECO:0007669"/>
    <property type="project" value="InterPro"/>
</dbReference>
<evidence type="ECO:0000313" key="3">
    <source>
        <dbReference type="EMBL" id="KTB35155.1"/>
    </source>
</evidence>
<reference evidence="3 4" key="1">
    <citation type="submission" date="2015-12" db="EMBL/GenBank/DDBJ databases">
        <title>Draft genome sequence of Moniliophthora roreri, the causal agent of frosty pod rot of cacao.</title>
        <authorList>
            <person name="Aime M.C."/>
            <person name="Diaz-Valderrama J.R."/>
            <person name="Kijpornyongpan T."/>
            <person name="Phillips-Mora W."/>
        </authorList>
    </citation>
    <scope>NUCLEOTIDE SEQUENCE [LARGE SCALE GENOMIC DNA]</scope>
    <source>
        <strain evidence="3 4">MCA 2952</strain>
    </source>
</reference>
<sequence>MASSSWKLGVDVGGTFTDGVLYNEDSGEIIRAKVLSTPKDQSEGVLNVVSRLMSQAPAQTINISVMNHGTTIATNAILEGKGATVALLVTEGYKDILQVRRSQVPGGLAGWIVWPKPKPLAPLELTIEVPGRISSNGEVVRPLDEAELRMRLQKLKSLPKPPESITVSLMNSFANSIHEKEVASIVESEFPGIPLSLSHQVLPEIMEYERTVTTVANSYIKPVVGRYLENLQHKLGKTELRVLRSDGGLAGVNIAREQCANLLYSGPAGGVAGVVSHIARKTTYKNLLTFDMGGTSTDVCLVENGVPELRRESTIGDLTIRAPSIDVRTVGAGGGSIATVAEITGALRVGPESAGASPGPICYSKGGDSPTVTDALAVLGYLPPALLGGSFALDIPAAEAAIKQKVATPLGLSVHAAAEGIVKIAVEKMYGSLRGVSVEKGKDSRDFHLVAFGGAGPSVVCHLATLCGTSYPAIIPPSPGVLCAFGDAHTALRHEISCTVLRKISDISADEFRGMALDLQFQTSKVLTDQGVHSISQQWETDLRFKGQATSLPIPFVIGDLQDRLTILSDRFEAFHSKIFTFSLDLDIEIVNLRAIAIEEMKSVATAKLPFGSGSPSRDAIRDTTSIFYAGQAFHNVPIYERTLLKAGDQLTGPCIITETDSNTLIAPSHRAEIDEIGNVLIWEAQKANTSTQSASTVDPIIVQLIEVLFTFLSPFTVAMSPAMREQLDYFPMLAAGEGIHSGKMVCGQFGSFISGFLSSWDDTIEEGDVFLTNDPYSVSNSISHLNDFLVINPVFFDGKIVGWTANLGHFTDIGSVVPGSMPTPNLRNVVHLVEGELASLIVNPEHLPIHSLSVLTDCATSIYEDGIQIPLCKLYSRGVPNKAVFKAVERNSRKPDFAANDLHSLVAATKIAEKRILEMIERFGLQAYEGALDALLTRNRNAVGKLINSTIPSDPVYFEDHIDDDGFGVGPWRIACKMEKQKNAVGEATVLFDFEGTDPQSERSINLALSGEMLKMFIVFYLLTVFDPATVVNDGSFDLINLNIPQGTILNPIRPAALSCRTHLLGRLFDVIGALFGQRQPEFLSAAGFSDSPHFFYSGWTKEGEWFQLYQIGFGGVPARPHGDGPDGHSLWPSMMAVPNEFLESYLPLRIDRYETVPDSGGEGLYRGGNAMRIDYFFLEPGNISIHDDRWFTKPWGVNGGGCGQRSTKTLVRASTNERQLLRSKEDFVEVFAGDVLEWVTWGGGGWGNPLERSPELVALEVRQSLVKDTGRYGVVLKPTGEVDYDATSKLRTTMGPAQTARAQSLFNKGGSLKELTERCLEETGFPPPKLPSTRVLRGPVSRLQNVVKLHKRRAEEDKALFM</sequence>
<dbReference type="InterPro" id="IPR008040">
    <property type="entry name" value="Hydant_A_N"/>
</dbReference>
<dbReference type="PANTHER" id="PTHR11365:SF23">
    <property type="entry name" value="HYPOTHETICAL 5-OXOPROLINASE (EUROFUNG)-RELATED"/>
    <property type="match status" value="1"/>
</dbReference>
<dbReference type="Pfam" id="PF01968">
    <property type="entry name" value="Hydantoinase_A"/>
    <property type="match status" value="1"/>
</dbReference>
<organism evidence="3 4">
    <name type="scientific">Moniliophthora roreri</name>
    <name type="common">Frosty pod rot fungus</name>
    <name type="synonym">Monilia roreri</name>
    <dbReference type="NCBI Taxonomy" id="221103"/>
    <lineage>
        <taxon>Eukaryota</taxon>
        <taxon>Fungi</taxon>
        <taxon>Dikarya</taxon>
        <taxon>Basidiomycota</taxon>
        <taxon>Agaricomycotina</taxon>
        <taxon>Agaricomycetes</taxon>
        <taxon>Agaricomycetidae</taxon>
        <taxon>Agaricales</taxon>
        <taxon>Marasmiineae</taxon>
        <taxon>Marasmiaceae</taxon>
        <taxon>Moniliophthora</taxon>
    </lineage>
</organism>
<dbReference type="SUPFAM" id="SSF53067">
    <property type="entry name" value="Actin-like ATPase domain"/>
    <property type="match status" value="1"/>
</dbReference>
<evidence type="ECO:0000259" key="2">
    <source>
        <dbReference type="PROSITE" id="PS50008"/>
    </source>
</evidence>
<dbReference type="Pfam" id="PF02538">
    <property type="entry name" value="Hydantoinase_B"/>
    <property type="match status" value="2"/>
</dbReference>
<dbReference type="PANTHER" id="PTHR11365">
    <property type="entry name" value="5-OXOPROLINASE RELATED"/>
    <property type="match status" value="1"/>
</dbReference>
<dbReference type="Pfam" id="PF19278">
    <property type="entry name" value="Hydant_A_C"/>
    <property type="match status" value="1"/>
</dbReference>
<dbReference type="GO" id="GO:0035556">
    <property type="term" value="P:intracellular signal transduction"/>
    <property type="evidence" value="ECO:0007669"/>
    <property type="project" value="InterPro"/>
</dbReference>
<dbReference type="InterPro" id="IPR002821">
    <property type="entry name" value="Hydantoinase_A"/>
</dbReference>
<dbReference type="GO" id="GO:0006629">
    <property type="term" value="P:lipid metabolic process"/>
    <property type="evidence" value="ECO:0007669"/>
    <property type="project" value="InterPro"/>
</dbReference>
<dbReference type="InterPro" id="IPR045079">
    <property type="entry name" value="Oxoprolinase-like"/>
</dbReference>
<feature type="domain" description="PI-PLC Y-box" evidence="2">
    <location>
        <begin position="1218"/>
        <end position="1280"/>
    </location>
</feature>